<dbReference type="AlphaFoldDB" id="A0A6M3L4Q2"/>
<proteinExistence type="predicted"/>
<dbReference type="EMBL" id="MT142784">
    <property type="protein sequence ID" value="QJA88511.1"/>
    <property type="molecule type" value="Genomic_DNA"/>
</dbReference>
<protein>
    <recommendedName>
        <fullName evidence="1">Anti-CBASS protein Acb1-like N-terminal domain-containing protein</fullName>
    </recommendedName>
</protein>
<gene>
    <name evidence="2" type="ORF">MM415B02748_0008</name>
</gene>
<evidence type="ECO:0000313" key="2">
    <source>
        <dbReference type="EMBL" id="QJA88511.1"/>
    </source>
</evidence>
<evidence type="ECO:0000259" key="1">
    <source>
        <dbReference type="Pfam" id="PF06381"/>
    </source>
</evidence>
<dbReference type="InterPro" id="IPR024459">
    <property type="entry name" value="Acb1-like_N"/>
</dbReference>
<accession>A0A6M3L4Q2</accession>
<feature type="domain" description="Anti-CBASS protein Acb1-like N-terminal" evidence="1">
    <location>
        <begin position="70"/>
        <end position="417"/>
    </location>
</feature>
<name>A0A6M3L4Q2_9ZZZZ</name>
<sequence length="469" mass="53205">MSDKVTPISNDLSLKANAALRTLAETIMSRTALADKLGKSYWGSTTGVAQRDLYKTLGYETTPSFNSYYSRYLRQDIAARVVDAPVNAVWRKLPTITEDKDDTTETQFEKAWGLLVKERKVWHYLARADRGAGIGQFGILLLGVDDGNKELDEPLETAKRLLYIRPYMQNAVTVSKWQEDKQQERYGLPEIYTIEAVLRSSTQSSTTTQSFKVHHSRIVHIAEGCLEDDIYGTPRLERVLNRLQDLELISGGSAEMFWRGAFPGYALKADPQTGAGMAQSLDDLEDEVQAYVHEMRRYLRLVNVDIQPLAPQVADPSNHADLLITLIAAAKEIPKRILMGSERGELSSNQDEKAWMDKIDERRRNYCEPMILRPFIDRLMGCGVLPEIPEYTVNWPDLMVVSDKDRAEVSAKLSEALAKYVSAPGAEMVVPFRMYLKKYQFWTDEEIAMVEEEINDLEKNELEEGGTEE</sequence>
<organism evidence="2">
    <name type="scientific">viral metagenome</name>
    <dbReference type="NCBI Taxonomy" id="1070528"/>
    <lineage>
        <taxon>unclassified sequences</taxon>
        <taxon>metagenomes</taxon>
        <taxon>organismal metagenomes</taxon>
    </lineage>
</organism>
<dbReference type="Pfam" id="PF06381">
    <property type="entry name" value="Phage_portal_3"/>
    <property type="match status" value="1"/>
</dbReference>
<reference evidence="2" key="1">
    <citation type="submission" date="2020-03" db="EMBL/GenBank/DDBJ databases">
        <title>The deep terrestrial virosphere.</title>
        <authorList>
            <person name="Holmfeldt K."/>
            <person name="Nilsson E."/>
            <person name="Simone D."/>
            <person name="Lopez-Fernandez M."/>
            <person name="Wu X."/>
            <person name="de Brujin I."/>
            <person name="Lundin D."/>
            <person name="Andersson A."/>
            <person name="Bertilsson S."/>
            <person name="Dopson M."/>
        </authorList>
    </citation>
    <scope>NUCLEOTIDE SEQUENCE</scope>
    <source>
        <strain evidence="2">MM415B02748</strain>
    </source>
</reference>